<evidence type="ECO:0000259" key="1">
    <source>
        <dbReference type="Pfam" id="PF10545"/>
    </source>
</evidence>
<dbReference type="OrthoDB" id="7413698at2759"/>
<name>A0A821XNN6_9NEOP</name>
<reference evidence="2" key="1">
    <citation type="submission" date="2021-02" db="EMBL/GenBank/DDBJ databases">
        <authorList>
            <person name="Steward A R."/>
        </authorList>
    </citation>
    <scope>NUCLEOTIDE SEQUENCE</scope>
</reference>
<dbReference type="EMBL" id="CAJOBZ010000070">
    <property type="protein sequence ID" value="CAF4947230.1"/>
    <property type="molecule type" value="Genomic_DNA"/>
</dbReference>
<feature type="domain" description="MADF" evidence="1">
    <location>
        <begin position="13"/>
        <end position="74"/>
    </location>
</feature>
<dbReference type="InterPro" id="IPR006578">
    <property type="entry name" value="MADF-dom"/>
</dbReference>
<evidence type="ECO:0000313" key="3">
    <source>
        <dbReference type="Proteomes" id="UP000663880"/>
    </source>
</evidence>
<dbReference type="Pfam" id="PF10545">
    <property type="entry name" value="MADF_DNA_bdg"/>
    <property type="match status" value="1"/>
</dbReference>
<proteinExistence type="predicted"/>
<evidence type="ECO:0000313" key="2">
    <source>
        <dbReference type="EMBL" id="CAF4947230.1"/>
    </source>
</evidence>
<organism evidence="2 3">
    <name type="scientific">Pieris macdunnoughi</name>
    <dbReference type="NCBI Taxonomy" id="345717"/>
    <lineage>
        <taxon>Eukaryota</taxon>
        <taxon>Metazoa</taxon>
        <taxon>Ecdysozoa</taxon>
        <taxon>Arthropoda</taxon>
        <taxon>Hexapoda</taxon>
        <taxon>Insecta</taxon>
        <taxon>Pterygota</taxon>
        <taxon>Neoptera</taxon>
        <taxon>Endopterygota</taxon>
        <taxon>Lepidoptera</taxon>
        <taxon>Glossata</taxon>
        <taxon>Ditrysia</taxon>
        <taxon>Papilionoidea</taxon>
        <taxon>Pieridae</taxon>
        <taxon>Pierinae</taxon>
        <taxon>Pieris</taxon>
    </lineage>
</organism>
<dbReference type="AlphaFoldDB" id="A0A821XNN6"/>
<protein>
    <recommendedName>
        <fullName evidence="1">MADF domain-containing protein</fullName>
    </recommendedName>
</protein>
<keyword evidence="3" id="KW-1185">Reference proteome</keyword>
<dbReference type="Proteomes" id="UP000663880">
    <property type="component" value="Unassembled WGS sequence"/>
</dbReference>
<sequence>MSISWSNEETFKFIDLYQSEPALWDPNNALHKDKNKVNDYGIALQTSCKFLFRNIKKKKETLMSAFRMHFKKKTRFDPIWYGRRRNL</sequence>
<accession>A0A821XNN6</accession>
<gene>
    <name evidence="2" type="ORF">PMACD_LOCUS15299</name>
</gene>
<comment type="caution">
    <text evidence="2">The sequence shown here is derived from an EMBL/GenBank/DDBJ whole genome shotgun (WGS) entry which is preliminary data.</text>
</comment>